<name>A0A139AF96_GONPJ</name>
<dbReference type="Pfam" id="PF01814">
    <property type="entry name" value="Hemerythrin"/>
    <property type="match status" value="1"/>
</dbReference>
<keyword evidence="3" id="KW-1185">Reference proteome</keyword>
<sequence length="196" mass="22233">MQTATKPLPSALQTKGSISKRIISDHKVIFHLYDRYQDATDPNLREKIENTIIREIAVHSAVEEIVVYPVIEKNFENGKAQADKLRAEHLQVKKDLQNFDAKRETTLLSKIIGELRGHVDYEEQQEIPQLKAKLTTEEDQSLAAQWDKTRLTVPTRPHPLAPDQSGITEATAGMLAKPLDAIMNATREFVEVVREE</sequence>
<accession>A0A139AF96</accession>
<dbReference type="STRING" id="1344416.A0A139AF96"/>
<gene>
    <name evidence="2" type="ORF">M427DRAFT_56778</name>
</gene>
<dbReference type="AlphaFoldDB" id="A0A139AF96"/>
<proteinExistence type="predicted"/>
<dbReference type="Proteomes" id="UP000070544">
    <property type="component" value="Unassembled WGS sequence"/>
</dbReference>
<dbReference type="OrthoDB" id="9983919at2759"/>
<evidence type="ECO:0000259" key="1">
    <source>
        <dbReference type="Pfam" id="PF01814"/>
    </source>
</evidence>
<dbReference type="EMBL" id="KQ965762">
    <property type="protein sequence ID" value="KXS15430.1"/>
    <property type="molecule type" value="Genomic_DNA"/>
</dbReference>
<dbReference type="InterPro" id="IPR012312">
    <property type="entry name" value="Hemerythrin-like"/>
</dbReference>
<evidence type="ECO:0000313" key="3">
    <source>
        <dbReference type="Proteomes" id="UP000070544"/>
    </source>
</evidence>
<protein>
    <recommendedName>
        <fullName evidence="1">Hemerythrin-like domain-containing protein</fullName>
    </recommendedName>
</protein>
<feature type="domain" description="Hemerythrin-like" evidence="1">
    <location>
        <begin position="20"/>
        <end position="129"/>
    </location>
</feature>
<dbReference type="OMA" id="AVMDMGR"/>
<evidence type="ECO:0000313" key="2">
    <source>
        <dbReference type="EMBL" id="KXS15430.1"/>
    </source>
</evidence>
<reference evidence="2 3" key="1">
    <citation type="journal article" date="2015" name="Genome Biol. Evol.">
        <title>Phylogenomic analyses indicate that early fungi evolved digesting cell walls of algal ancestors of land plants.</title>
        <authorList>
            <person name="Chang Y."/>
            <person name="Wang S."/>
            <person name="Sekimoto S."/>
            <person name="Aerts A.L."/>
            <person name="Choi C."/>
            <person name="Clum A."/>
            <person name="LaButti K.M."/>
            <person name="Lindquist E.A."/>
            <person name="Yee Ngan C."/>
            <person name="Ohm R.A."/>
            <person name="Salamov A.A."/>
            <person name="Grigoriev I.V."/>
            <person name="Spatafora J.W."/>
            <person name="Berbee M.L."/>
        </authorList>
    </citation>
    <scope>NUCLEOTIDE SEQUENCE [LARGE SCALE GENOMIC DNA]</scope>
    <source>
        <strain evidence="2 3">JEL478</strain>
    </source>
</reference>
<dbReference type="PANTHER" id="PTHR35585:SF1">
    <property type="entry name" value="HHE DOMAIN PROTEIN (AFU_ORTHOLOGUE AFUA_4G00730)"/>
    <property type="match status" value="1"/>
</dbReference>
<dbReference type="Gene3D" id="1.20.120.520">
    <property type="entry name" value="nmb1532 protein domain like"/>
    <property type="match status" value="1"/>
</dbReference>
<organism evidence="2 3">
    <name type="scientific">Gonapodya prolifera (strain JEL478)</name>
    <name type="common">Monoblepharis prolifera</name>
    <dbReference type="NCBI Taxonomy" id="1344416"/>
    <lineage>
        <taxon>Eukaryota</taxon>
        <taxon>Fungi</taxon>
        <taxon>Fungi incertae sedis</taxon>
        <taxon>Chytridiomycota</taxon>
        <taxon>Chytridiomycota incertae sedis</taxon>
        <taxon>Monoblepharidomycetes</taxon>
        <taxon>Monoblepharidales</taxon>
        <taxon>Gonapodyaceae</taxon>
        <taxon>Gonapodya</taxon>
    </lineage>
</organism>
<dbReference type="PANTHER" id="PTHR35585">
    <property type="entry name" value="HHE DOMAIN PROTEIN (AFU_ORTHOLOGUE AFUA_4G00730)"/>
    <property type="match status" value="1"/>
</dbReference>